<evidence type="ECO:0000313" key="3">
    <source>
        <dbReference type="Proteomes" id="UP001597036"/>
    </source>
</evidence>
<keyword evidence="1" id="KW-0812">Transmembrane</keyword>
<dbReference type="RefSeq" id="WP_377939224.1">
    <property type="nucleotide sequence ID" value="NZ_JBHTHQ010000022.1"/>
</dbReference>
<accession>A0ABW2Y5H8</accession>
<feature type="transmembrane region" description="Helical" evidence="1">
    <location>
        <begin position="67"/>
        <end position="86"/>
    </location>
</feature>
<comment type="caution">
    <text evidence="2">The sequence shown here is derived from an EMBL/GenBank/DDBJ whole genome shotgun (WGS) entry which is preliminary data.</text>
</comment>
<feature type="transmembrane region" description="Helical" evidence="1">
    <location>
        <begin position="128"/>
        <end position="147"/>
    </location>
</feature>
<reference evidence="3" key="1">
    <citation type="journal article" date="2019" name="Int. J. Syst. Evol. Microbiol.">
        <title>The Global Catalogue of Microorganisms (GCM) 10K type strain sequencing project: providing services to taxonomists for standard genome sequencing and annotation.</title>
        <authorList>
            <consortium name="The Broad Institute Genomics Platform"/>
            <consortium name="The Broad Institute Genome Sequencing Center for Infectious Disease"/>
            <person name="Wu L."/>
            <person name="Ma J."/>
        </authorList>
    </citation>
    <scope>NUCLEOTIDE SEQUENCE [LARGE SCALE GENOMIC DNA]</scope>
    <source>
        <strain evidence="3">CCM 8604</strain>
    </source>
</reference>
<feature type="transmembrane region" description="Helical" evidence="1">
    <location>
        <begin position="29"/>
        <end position="47"/>
    </location>
</feature>
<dbReference type="EMBL" id="JBHTHQ010000022">
    <property type="protein sequence ID" value="MFD0705510.1"/>
    <property type="molecule type" value="Genomic_DNA"/>
</dbReference>
<evidence type="ECO:0000313" key="2">
    <source>
        <dbReference type="EMBL" id="MFD0705510.1"/>
    </source>
</evidence>
<organism evidence="2 3">
    <name type="scientific">Alloscardovia venturai</name>
    <dbReference type="NCBI Taxonomy" id="1769421"/>
    <lineage>
        <taxon>Bacteria</taxon>
        <taxon>Bacillati</taxon>
        <taxon>Actinomycetota</taxon>
        <taxon>Actinomycetes</taxon>
        <taxon>Bifidobacteriales</taxon>
        <taxon>Bifidobacteriaceae</taxon>
        <taxon>Alloscardovia</taxon>
    </lineage>
</organism>
<protein>
    <submittedName>
        <fullName evidence="2">Uncharacterized protein</fullName>
    </submittedName>
</protein>
<sequence length="259" mass="29026">MVGGSVGYYRLSTREVMREMSQMNRAKKWITIASVALGILVLSWFVLGNFGTGKYALYVVGFKALTVLYVGIYIDVLCLCALFMQVQKIQVWAAKRRVKHDTYNGDEVNRKTRAISIKSVMEKAWRRFLAFVGVIIFVFLGVAMPLFGVSLTKDTIYDIQHGPVIGVARAVSAEHHRAGRAGVTNDITYEGTFYRENQQGTSSVTDLERAKSPGLYRVKAQYDVSFGTYGLDDIAQPSQLYIVRVYPKTHALISVRSVK</sequence>
<proteinExistence type="predicted"/>
<keyword evidence="1" id="KW-0472">Membrane</keyword>
<dbReference type="Proteomes" id="UP001597036">
    <property type="component" value="Unassembled WGS sequence"/>
</dbReference>
<evidence type="ECO:0000256" key="1">
    <source>
        <dbReference type="SAM" id="Phobius"/>
    </source>
</evidence>
<keyword evidence="1" id="KW-1133">Transmembrane helix</keyword>
<gene>
    <name evidence="2" type="ORF">ACFQY8_07120</name>
</gene>
<keyword evidence="3" id="KW-1185">Reference proteome</keyword>
<name>A0ABW2Y5H8_9BIFI</name>